<gene>
    <name evidence="1" type="ORF">H9725_00365</name>
</gene>
<protein>
    <submittedName>
        <fullName evidence="1">GDSL family lipase</fullName>
    </submittedName>
</protein>
<name>A0A9D2FEJ1_9FIRM</name>
<dbReference type="Gene3D" id="2.60.120.260">
    <property type="entry name" value="Galactose-binding domain-like"/>
    <property type="match status" value="1"/>
</dbReference>
<dbReference type="Gene3D" id="3.40.50.1110">
    <property type="entry name" value="SGNH hydrolase"/>
    <property type="match status" value="1"/>
</dbReference>
<dbReference type="AlphaFoldDB" id="A0A9D2FEJ1"/>
<evidence type="ECO:0000313" key="2">
    <source>
        <dbReference type="Proteomes" id="UP000824065"/>
    </source>
</evidence>
<dbReference type="SUPFAM" id="SSF52266">
    <property type="entry name" value="SGNH hydrolase"/>
    <property type="match status" value="1"/>
</dbReference>
<reference evidence="1" key="1">
    <citation type="journal article" date="2021" name="PeerJ">
        <title>Extensive microbial diversity within the chicken gut microbiome revealed by metagenomics and culture.</title>
        <authorList>
            <person name="Gilroy R."/>
            <person name="Ravi A."/>
            <person name="Getino M."/>
            <person name="Pursley I."/>
            <person name="Horton D.L."/>
            <person name="Alikhan N.F."/>
            <person name="Baker D."/>
            <person name="Gharbi K."/>
            <person name="Hall N."/>
            <person name="Watson M."/>
            <person name="Adriaenssens E.M."/>
            <person name="Foster-Nyarko E."/>
            <person name="Jarju S."/>
            <person name="Secka A."/>
            <person name="Antonio M."/>
            <person name="Oren A."/>
            <person name="Chaudhuri R.R."/>
            <person name="La Ragione R."/>
            <person name="Hildebrand F."/>
            <person name="Pallen M.J."/>
        </authorList>
    </citation>
    <scope>NUCLEOTIDE SEQUENCE</scope>
    <source>
        <strain evidence="1">ChiBcec16-3735</strain>
    </source>
</reference>
<dbReference type="InterPro" id="IPR052762">
    <property type="entry name" value="PCW_deacetylase/CE"/>
</dbReference>
<accession>A0A9D2FEJ1</accession>
<reference evidence="1" key="2">
    <citation type="submission" date="2021-04" db="EMBL/GenBank/DDBJ databases">
        <authorList>
            <person name="Gilroy R."/>
        </authorList>
    </citation>
    <scope>NUCLEOTIDE SEQUENCE</scope>
    <source>
        <strain evidence="1">ChiBcec16-3735</strain>
    </source>
</reference>
<dbReference type="PANTHER" id="PTHR37834:SF2">
    <property type="entry name" value="ESTERASE, SGNH HYDROLASE-TYPE"/>
    <property type="match status" value="1"/>
</dbReference>
<comment type="caution">
    <text evidence="1">The sequence shown here is derived from an EMBL/GenBank/DDBJ whole genome shotgun (WGS) entry which is preliminary data.</text>
</comment>
<proteinExistence type="predicted"/>
<dbReference type="EMBL" id="DXBJ01000004">
    <property type="protein sequence ID" value="HIZ57038.1"/>
    <property type="molecule type" value="Genomic_DNA"/>
</dbReference>
<organism evidence="1 2">
    <name type="scientific">Candidatus Faecalibacterium gallistercoris</name>
    <dbReference type="NCBI Taxonomy" id="2838579"/>
    <lineage>
        <taxon>Bacteria</taxon>
        <taxon>Bacillati</taxon>
        <taxon>Bacillota</taxon>
        <taxon>Clostridia</taxon>
        <taxon>Eubacteriales</taxon>
        <taxon>Oscillospiraceae</taxon>
        <taxon>Faecalibacterium</taxon>
    </lineage>
</organism>
<dbReference type="Proteomes" id="UP000824065">
    <property type="component" value="Unassembled WGS sequence"/>
</dbReference>
<dbReference type="PANTHER" id="PTHR37834">
    <property type="entry name" value="GDSL-LIKE LIPASE/ACYLHYDROLASE DOMAIN PROTEIN (AFU_ORTHOLOGUE AFUA_2G00620)"/>
    <property type="match status" value="1"/>
</dbReference>
<dbReference type="InterPro" id="IPR036514">
    <property type="entry name" value="SGNH_hydro_sf"/>
</dbReference>
<evidence type="ECO:0000313" key="1">
    <source>
        <dbReference type="EMBL" id="HIZ57038.1"/>
    </source>
</evidence>
<sequence length="372" mass="40559">MTTAPIRSLPAVRLLGRQPVSQGPVPCFYTASGIECLFTGSELALCLEAGFTLYEPWISVELNGAWIARFPVQPGRSRVTLFRGMTSGVPKHVRVLKDVQAMHDDPDHFLLIEALAFEGGDFLPLPEPACRLEFVGNSITSGEGALGAVCEEDWIAPFFSAVNHYARMTADALHAEWRIVSQSGWGLLSSWDNDPRRRVMDYYDTVCGLAAGPHNEALGAQQPYRFDSWKADAVILNLGTNDDGAMGNPPWTDPATGKTYAQRPTPEHLAELEQTAVDVLKKVRARNPDAWIVWAFGMLGEGRMGAVLRAAVARAAAECGDSRMCYLALPAATPDTMGARQHPGAACHRQAAQVLTERLRSILSTGEQRFPL</sequence>